<keyword evidence="2" id="KW-1185">Reference proteome</keyword>
<evidence type="ECO:0000313" key="2">
    <source>
        <dbReference type="Proteomes" id="UP001194468"/>
    </source>
</evidence>
<organism evidence="1 2">
    <name type="scientific">Boletus edulis BED1</name>
    <dbReference type="NCBI Taxonomy" id="1328754"/>
    <lineage>
        <taxon>Eukaryota</taxon>
        <taxon>Fungi</taxon>
        <taxon>Dikarya</taxon>
        <taxon>Basidiomycota</taxon>
        <taxon>Agaricomycotina</taxon>
        <taxon>Agaricomycetes</taxon>
        <taxon>Agaricomycetidae</taxon>
        <taxon>Boletales</taxon>
        <taxon>Boletineae</taxon>
        <taxon>Boletaceae</taxon>
        <taxon>Boletoideae</taxon>
        <taxon>Boletus</taxon>
    </lineage>
</organism>
<evidence type="ECO:0000313" key="1">
    <source>
        <dbReference type="EMBL" id="KAF8432238.1"/>
    </source>
</evidence>
<name>A0AAD4GAJ2_BOLED</name>
<comment type="caution">
    <text evidence="1">The sequence shown here is derived from an EMBL/GenBank/DDBJ whole genome shotgun (WGS) entry which is preliminary data.</text>
</comment>
<proteinExistence type="predicted"/>
<reference evidence="1" key="2">
    <citation type="journal article" date="2020" name="Nat. Commun.">
        <title>Large-scale genome sequencing of mycorrhizal fungi provides insights into the early evolution of symbiotic traits.</title>
        <authorList>
            <person name="Miyauchi S."/>
            <person name="Kiss E."/>
            <person name="Kuo A."/>
            <person name="Drula E."/>
            <person name="Kohler A."/>
            <person name="Sanchez-Garcia M."/>
            <person name="Morin E."/>
            <person name="Andreopoulos B."/>
            <person name="Barry K.W."/>
            <person name="Bonito G."/>
            <person name="Buee M."/>
            <person name="Carver A."/>
            <person name="Chen C."/>
            <person name="Cichocki N."/>
            <person name="Clum A."/>
            <person name="Culley D."/>
            <person name="Crous P.W."/>
            <person name="Fauchery L."/>
            <person name="Girlanda M."/>
            <person name="Hayes R.D."/>
            <person name="Keri Z."/>
            <person name="LaButti K."/>
            <person name="Lipzen A."/>
            <person name="Lombard V."/>
            <person name="Magnuson J."/>
            <person name="Maillard F."/>
            <person name="Murat C."/>
            <person name="Nolan M."/>
            <person name="Ohm R.A."/>
            <person name="Pangilinan J."/>
            <person name="Pereira M.F."/>
            <person name="Perotto S."/>
            <person name="Peter M."/>
            <person name="Pfister S."/>
            <person name="Riley R."/>
            <person name="Sitrit Y."/>
            <person name="Stielow J.B."/>
            <person name="Szollosi G."/>
            <person name="Zifcakova L."/>
            <person name="Stursova M."/>
            <person name="Spatafora J.W."/>
            <person name="Tedersoo L."/>
            <person name="Vaario L.M."/>
            <person name="Yamada A."/>
            <person name="Yan M."/>
            <person name="Wang P."/>
            <person name="Xu J."/>
            <person name="Bruns T."/>
            <person name="Baldrian P."/>
            <person name="Vilgalys R."/>
            <person name="Dunand C."/>
            <person name="Henrissat B."/>
            <person name="Grigoriev I.V."/>
            <person name="Hibbett D."/>
            <person name="Nagy L.G."/>
            <person name="Martin F.M."/>
        </authorList>
    </citation>
    <scope>NUCLEOTIDE SEQUENCE</scope>
    <source>
        <strain evidence="1">BED1</strain>
    </source>
</reference>
<dbReference type="EMBL" id="WHUW01000042">
    <property type="protein sequence ID" value="KAF8432238.1"/>
    <property type="molecule type" value="Genomic_DNA"/>
</dbReference>
<dbReference type="AlphaFoldDB" id="A0AAD4GAJ2"/>
<accession>A0AAD4GAJ2</accession>
<dbReference type="Proteomes" id="UP001194468">
    <property type="component" value="Unassembled WGS sequence"/>
</dbReference>
<reference evidence="1" key="1">
    <citation type="submission" date="2019-10" db="EMBL/GenBank/DDBJ databases">
        <authorList>
            <consortium name="DOE Joint Genome Institute"/>
            <person name="Kuo A."/>
            <person name="Miyauchi S."/>
            <person name="Kiss E."/>
            <person name="Drula E."/>
            <person name="Kohler A."/>
            <person name="Sanchez-Garcia M."/>
            <person name="Andreopoulos B."/>
            <person name="Barry K.W."/>
            <person name="Bonito G."/>
            <person name="Buee M."/>
            <person name="Carver A."/>
            <person name="Chen C."/>
            <person name="Cichocki N."/>
            <person name="Clum A."/>
            <person name="Culley D."/>
            <person name="Crous P.W."/>
            <person name="Fauchery L."/>
            <person name="Girlanda M."/>
            <person name="Hayes R."/>
            <person name="Keri Z."/>
            <person name="LaButti K."/>
            <person name="Lipzen A."/>
            <person name="Lombard V."/>
            <person name="Magnuson J."/>
            <person name="Maillard F."/>
            <person name="Morin E."/>
            <person name="Murat C."/>
            <person name="Nolan M."/>
            <person name="Ohm R."/>
            <person name="Pangilinan J."/>
            <person name="Pereira M."/>
            <person name="Perotto S."/>
            <person name="Peter M."/>
            <person name="Riley R."/>
            <person name="Sitrit Y."/>
            <person name="Stielow B."/>
            <person name="Szollosi G."/>
            <person name="Zifcakova L."/>
            <person name="Stursova M."/>
            <person name="Spatafora J.W."/>
            <person name="Tedersoo L."/>
            <person name="Vaario L.-M."/>
            <person name="Yamada A."/>
            <person name="Yan M."/>
            <person name="Wang P."/>
            <person name="Xu J."/>
            <person name="Bruns T."/>
            <person name="Baldrian P."/>
            <person name="Vilgalys R."/>
            <person name="Henrissat B."/>
            <person name="Grigoriev I.V."/>
            <person name="Hibbett D."/>
            <person name="Nagy L.G."/>
            <person name="Martin F.M."/>
        </authorList>
    </citation>
    <scope>NUCLEOTIDE SEQUENCE</scope>
    <source>
        <strain evidence="1">BED1</strain>
    </source>
</reference>
<gene>
    <name evidence="1" type="ORF">L210DRAFT_951752</name>
</gene>
<sequence>MGIVATSMLRWRCGNLKVGSCALVVVIMVTCHPNGRRYKYKDTHQYTISCNPAVSVGYIHRQLNATSGARFGVFIDRLTVCIPRMRFRRAFRLPSDRADSPASSCPLPVTILSIYSHFRHTLTLDVSPLHSI</sequence>
<protein>
    <submittedName>
        <fullName evidence="1">Uncharacterized protein</fullName>
    </submittedName>
</protein>